<name>A0A101PR79_STRCK</name>
<gene>
    <name evidence="6" type="ORF">AQJ11_41090</name>
</gene>
<reference evidence="6 7" key="1">
    <citation type="submission" date="2015-10" db="EMBL/GenBank/DDBJ databases">
        <title>Draft genome sequence of Streptomyces corchorusii DSM 40340, type strain for the species Streptomyces corchorusii.</title>
        <authorList>
            <person name="Ruckert C."/>
            <person name="Winkler A."/>
            <person name="Kalinowski J."/>
            <person name="Kampfer P."/>
            <person name="Glaeser S."/>
        </authorList>
    </citation>
    <scope>NUCLEOTIDE SEQUENCE [LARGE SCALE GENOMIC DNA]</scope>
    <source>
        <strain evidence="6 7">DSM 40340</strain>
    </source>
</reference>
<dbReference type="Proteomes" id="UP000053398">
    <property type="component" value="Unassembled WGS sequence"/>
</dbReference>
<organism evidence="6 7">
    <name type="scientific">Streptomyces corchorusii</name>
    <name type="common">Streptomyces chibaensis</name>
    <dbReference type="NCBI Taxonomy" id="1903"/>
    <lineage>
        <taxon>Bacteria</taxon>
        <taxon>Bacillati</taxon>
        <taxon>Actinomycetota</taxon>
        <taxon>Actinomycetes</taxon>
        <taxon>Kitasatosporales</taxon>
        <taxon>Streptomycetaceae</taxon>
        <taxon>Streptomyces</taxon>
    </lineage>
</organism>
<dbReference type="Pfam" id="PF00440">
    <property type="entry name" value="TetR_N"/>
    <property type="match status" value="1"/>
</dbReference>
<dbReference type="RefSeq" id="WP_059266822.1">
    <property type="nucleotide sequence ID" value="NZ_KQ948375.1"/>
</dbReference>
<dbReference type="InterPro" id="IPR050109">
    <property type="entry name" value="HTH-type_TetR-like_transc_reg"/>
</dbReference>
<accession>A0A101PR79</accession>
<evidence type="ECO:0000256" key="2">
    <source>
        <dbReference type="ARBA" id="ARBA00023125"/>
    </source>
</evidence>
<feature type="domain" description="HTH tetR-type" evidence="5">
    <location>
        <begin position="12"/>
        <end position="72"/>
    </location>
</feature>
<evidence type="ECO:0000256" key="4">
    <source>
        <dbReference type="PROSITE-ProRule" id="PRU00335"/>
    </source>
</evidence>
<dbReference type="AlphaFoldDB" id="A0A101PR79"/>
<proteinExistence type="predicted"/>
<dbReference type="PROSITE" id="PS50977">
    <property type="entry name" value="HTH_TETR_2"/>
    <property type="match status" value="1"/>
</dbReference>
<evidence type="ECO:0000313" key="6">
    <source>
        <dbReference type="EMBL" id="KUN16202.1"/>
    </source>
</evidence>
<sequence>MTTETETEQAGTTLRQKIVLAAARLLEEGGLDAVSTRAVAARAGVPTPSIFRIFGDKEGLLEEVAEHGFRRYLDVKAELLTGDDPVQALRDAWDLHIRFGLEHPAYYSLVYGQVRPGHIPQAGRRAAAGLRHMITRVAAAGRLRMSVERATEVMHSAGVGTILTLMSRPEGVCDLRTADTAREMVIDTLTLPPAESGDGDAAAPRAAVVSSAMALLAALGQEGTVALSPAELSLLREWLNRLADAGDAGDADG</sequence>
<dbReference type="InterPro" id="IPR036271">
    <property type="entry name" value="Tet_transcr_reg_TetR-rel_C_sf"/>
</dbReference>
<dbReference type="PANTHER" id="PTHR30055:SF234">
    <property type="entry name" value="HTH-TYPE TRANSCRIPTIONAL REGULATOR BETI"/>
    <property type="match status" value="1"/>
</dbReference>
<feature type="DNA-binding region" description="H-T-H motif" evidence="4">
    <location>
        <begin position="35"/>
        <end position="54"/>
    </location>
</feature>
<dbReference type="Gene3D" id="1.10.357.10">
    <property type="entry name" value="Tetracycline Repressor, domain 2"/>
    <property type="match status" value="1"/>
</dbReference>
<evidence type="ECO:0000313" key="7">
    <source>
        <dbReference type="Proteomes" id="UP000053398"/>
    </source>
</evidence>
<dbReference type="PANTHER" id="PTHR30055">
    <property type="entry name" value="HTH-TYPE TRANSCRIPTIONAL REGULATOR RUTR"/>
    <property type="match status" value="1"/>
</dbReference>
<evidence type="ECO:0000256" key="1">
    <source>
        <dbReference type="ARBA" id="ARBA00023015"/>
    </source>
</evidence>
<comment type="caution">
    <text evidence="6">The sequence shown here is derived from an EMBL/GenBank/DDBJ whole genome shotgun (WGS) entry which is preliminary data.</text>
</comment>
<dbReference type="EMBL" id="LMWP01000062">
    <property type="protein sequence ID" value="KUN16202.1"/>
    <property type="molecule type" value="Genomic_DNA"/>
</dbReference>
<evidence type="ECO:0000256" key="3">
    <source>
        <dbReference type="ARBA" id="ARBA00023163"/>
    </source>
</evidence>
<dbReference type="SUPFAM" id="SSF46689">
    <property type="entry name" value="Homeodomain-like"/>
    <property type="match status" value="1"/>
</dbReference>
<dbReference type="SUPFAM" id="SSF48498">
    <property type="entry name" value="Tetracyclin repressor-like, C-terminal domain"/>
    <property type="match status" value="1"/>
</dbReference>
<keyword evidence="2 4" id="KW-0238">DNA-binding</keyword>
<protein>
    <submittedName>
        <fullName evidence="6">TetR family transcriptional regulator</fullName>
    </submittedName>
</protein>
<evidence type="ECO:0000259" key="5">
    <source>
        <dbReference type="PROSITE" id="PS50977"/>
    </source>
</evidence>
<keyword evidence="1" id="KW-0805">Transcription regulation</keyword>
<dbReference type="InterPro" id="IPR009057">
    <property type="entry name" value="Homeodomain-like_sf"/>
</dbReference>
<dbReference type="InterPro" id="IPR001647">
    <property type="entry name" value="HTH_TetR"/>
</dbReference>
<dbReference type="GO" id="GO:0003700">
    <property type="term" value="F:DNA-binding transcription factor activity"/>
    <property type="evidence" value="ECO:0007669"/>
    <property type="project" value="TreeGrafter"/>
</dbReference>
<keyword evidence="3" id="KW-0804">Transcription</keyword>
<dbReference type="GO" id="GO:0000976">
    <property type="term" value="F:transcription cis-regulatory region binding"/>
    <property type="evidence" value="ECO:0007669"/>
    <property type="project" value="TreeGrafter"/>
</dbReference>
<keyword evidence="7" id="KW-1185">Reference proteome</keyword>
<dbReference type="PRINTS" id="PR00455">
    <property type="entry name" value="HTHTETR"/>
</dbReference>